<reference evidence="1 2" key="1">
    <citation type="journal article" date="2018" name="IMA Fungus">
        <title>IMA Genome-F 10: Nine draft genome sequences of Claviceps purpurea s.lat., including C. arundinis, C. humidiphila, and C. cf. spartinae, pseudomolecules for the pitch canker pathogen Fusarium circinatum, draft genome of Davidsoniella eucalypti, Grosmannia galeiformis, Quambalaria eucalypti, and Teratosphaeria destructans.</title>
        <authorList>
            <person name="Wingfield B.D."/>
            <person name="Liu M."/>
            <person name="Nguyen H.D."/>
            <person name="Lane F.A."/>
            <person name="Morgan S.W."/>
            <person name="De Vos L."/>
            <person name="Wilken P.M."/>
            <person name="Duong T.A."/>
            <person name="Aylward J."/>
            <person name="Coetzee M.P."/>
            <person name="Dadej K."/>
            <person name="De Beer Z.W."/>
            <person name="Findlay W."/>
            <person name="Havenga M."/>
            <person name="Kolarik M."/>
            <person name="Menzies J.G."/>
            <person name="Naidoo K."/>
            <person name="Pochopski O."/>
            <person name="Shoukouhi P."/>
            <person name="Santana Q.C."/>
            <person name="Seifert K.A."/>
            <person name="Soal N."/>
            <person name="Steenkamp E.T."/>
            <person name="Tatham C.T."/>
            <person name="van der Nest M.A."/>
            <person name="Wingfield M.J."/>
        </authorList>
    </citation>
    <scope>NUCLEOTIDE SEQUENCE [LARGE SCALE GENOMIC DNA]</scope>
    <source>
        <strain evidence="1">CMW44962</strain>
    </source>
</reference>
<dbReference type="Proteomes" id="UP001138500">
    <property type="component" value="Unassembled WGS sequence"/>
</dbReference>
<keyword evidence="2" id="KW-1185">Reference proteome</keyword>
<sequence>MSTSVKAAIGIAITLLAGLLLYLGLSSWSAPVQPIEAPIPQGTYSLSTVKAPCFTRRPSGAGPTAYKNGLCQEVFLA</sequence>
<comment type="caution">
    <text evidence="1">The sequence shown here is derived from an EMBL/GenBank/DDBJ whole genome shotgun (WGS) entry which is preliminary data.</text>
</comment>
<proteinExistence type="predicted"/>
<evidence type="ECO:0000313" key="2">
    <source>
        <dbReference type="Proteomes" id="UP001138500"/>
    </source>
</evidence>
<accession>A0A9W7SUI7</accession>
<dbReference type="AlphaFoldDB" id="A0A9W7SUI7"/>
<gene>
    <name evidence="1" type="ORF">Tdes44962_MAKER09022</name>
</gene>
<dbReference type="EMBL" id="RIBY02001258">
    <property type="protein sequence ID" value="KAH9830677.1"/>
    <property type="molecule type" value="Genomic_DNA"/>
</dbReference>
<evidence type="ECO:0000313" key="1">
    <source>
        <dbReference type="EMBL" id="KAH9830677.1"/>
    </source>
</evidence>
<organism evidence="1 2">
    <name type="scientific">Teratosphaeria destructans</name>
    <dbReference type="NCBI Taxonomy" id="418781"/>
    <lineage>
        <taxon>Eukaryota</taxon>
        <taxon>Fungi</taxon>
        <taxon>Dikarya</taxon>
        <taxon>Ascomycota</taxon>
        <taxon>Pezizomycotina</taxon>
        <taxon>Dothideomycetes</taxon>
        <taxon>Dothideomycetidae</taxon>
        <taxon>Mycosphaerellales</taxon>
        <taxon>Teratosphaeriaceae</taxon>
        <taxon>Teratosphaeria</taxon>
    </lineage>
</organism>
<protein>
    <submittedName>
        <fullName evidence="1">Uncharacterized protein</fullName>
    </submittedName>
</protein>
<name>A0A9W7SUI7_9PEZI</name>
<reference evidence="1 2" key="2">
    <citation type="journal article" date="2021" name="Curr. Genet.">
        <title>Genetic response to nitrogen starvation in the aggressive Eucalyptus foliar pathogen Teratosphaeria destructans.</title>
        <authorList>
            <person name="Havenga M."/>
            <person name="Wingfield B.D."/>
            <person name="Wingfield M.J."/>
            <person name="Dreyer L.L."/>
            <person name="Roets F."/>
            <person name="Aylward J."/>
        </authorList>
    </citation>
    <scope>NUCLEOTIDE SEQUENCE [LARGE SCALE GENOMIC DNA]</scope>
    <source>
        <strain evidence="1">CMW44962</strain>
    </source>
</reference>